<keyword evidence="1" id="KW-0812">Transmembrane</keyword>
<evidence type="ECO:0000313" key="3">
    <source>
        <dbReference type="Proteomes" id="UP000805614"/>
    </source>
</evidence>
<accession>A0ABR7LQX7</accession>
<reference evidence="2 3" key="1">
    <citation type="submission" date="2020-06" db="EMBL/GenBank/DDBJ databases">
        <title>Actinomadura xiongansis sp. nov., isolated from soil of Baiyangdian.</title>
        <authorList>
            <person name="Zhang X."/>
        </authorList>
    </citation>
    <scope>NUCLEOTIDE SEQUENCE [LARGE SCALE GENOMIC DNA]</scope>
    <source>
        <strain evidence="2 3">HBUM206468</strain>
    </source>
</reference>
<keyword evidence="1" id="KW-1133">Transmembrane helix</keyword>
<name>A0ABR7LQX7_9ACTN</name>
<evidence type="ECO:0008006" key="4">
    <source>
        <dbReference type="Google" id="ProtNLM"/>
    </source>
</evidence>
<proteinExistence type="predicted"/>
<gene>
    <name evidence="2" type="ORF">HKK74_16405</name>
</gene>
<dbReference type="RefSeq" id="WP_187244088.1">
    <property type="nucleotide sequence ID" value="NZ_BAAAOK010000004.1"/>
</dbReference>
<sequence length="123" mass="13462">MKRSDSGQFEFVTMLPFLVPLVLLVWEGYLIGMSMTYAGHGANEGARVAALGGSREDVEKAAVALASGVWADKKHVTVDFPSDRNDPDYGYVEVKINPPFVFRGLVLPMTISARSRVVSEEVE</sequence>
<feature type="transmembrane region" description="Helical" evidence="1">
    <location>
        <begin position="12"/>
        <end position="31"/>
    </location>
</feature>
<keyword evidence="3" id="KW-1185">Reference proteome</keyword>
<keyword evidence="1" id="KW-0472">Membrane</keyword>
<protein>
    <recommendedName>
        <fullName evidence="4">TadE-like protein</fullName>
    </recommendedName>
</protein>
<evidence type="ECO:0000313" key="2">
    <source>
        <dbReference type="EMBL" id="MBC6467073.1"/>
    </source>
</evidence>
<dbReference type="EMBL" id="JABVEC010000011">
    <property type="protein sequence ID" value="MBC6467073.1"/>
    <property type="molecule type" value="Genomic_DNA"/>
</dbReference>
<comment type="caution">
    <text evidence="2">The sequence shown here is derived from an EMBL/GenBank/DDBJ whole genome shotgun (WGS) entry which is preliminary data.</text>
</comment>
<organism evidence="2 3">
    <name type="scientific">Actinomadura alba</name>
    <dbReference type="NCBI Taxonomy" id="406431"/>
    <lineage>
        <taxon>Bacteria</taxon>
        <taxon>Bacillati</taxon>
        <taxon>Actinomycetota</taxon>
        <taxon>Actinomycetes</taxon>
        <taxon>Streptosporangiales</taxon>
        <taxon>Thermomonosporaceae</taxon>
        <taxon>Actinomadura</taxon>
    </lineage>
</organism>
<evidence type="ECO:0000256" key="1">
    <source>
        <dbReference type="SAM" id="Phobius"/>
    </source>
</evidence>
<dbReference type="Proteomes" id="UP000805614">
    <property type="component" value="Unassembled WGS sequence"/>
</dbReference>